<evidence type="ECO:0000259" key="1">
    <source>
        <dbReference type="Pfam" id="PF06605"/>
    </source>
</evidence>
<name>A0A8S5NME1_9CAUD</name>
<dbReference type="NCBIfam" id="TIGR01665">
    <property type="entry name" value="put_anti_recept"/>
    <property type="match status" value="1"/>
</dbReference>
<dbReference type="InterPro" id="IPR010572">
    <property type="entry name" value="Tail_dom"/>
</dbReference>
<dbReference type="InterPro" id="IPR007119">
    <property type="entry name" value="Phage_tail_spike_N"/>
</dbReference>
<organism evidence="2">
    <name type="scientific">Siphoviridae sp. ctY1p61</name>
    <dbReference type="NCBI Taxonomy" id="2826373"/>
    <lineage>
        <taxon>Viruses</taxon>
        <taxon>Duplodnaviria</taxon>
        <taxon>Heunggongvirae</taxon>
        <taxon>Uroviricota</taxon>
        <taxon>Caudoviricetes</taxon>
    </lineage>
</organism>
<sequence>MKPILYASTEREFATNGIGILSDAASCVVTEERNGSYELEMQYPVMGLHYASITYRSLILAKPKPDGEPQPFRVYRITRPLGGLVTVYARHISYDLSGVVVPPFAATGVEGVFDAIQAKAVPQDSGFTFWSDKTSTSGVATTVPNSVRSLLGGIQGSILDVFGGEYEFDRFAVKLWRHRGEDRGVTIRYGKNLTALEQDANCASVYTAVYPYWTSEDVTVELPEKTVEAPGTYDFVRILPLDLTSVFKGQPTPDQLRTSAQYYIADNNVGVPRVSLSLSYAQLDGEKVDLCDTLTVTFVEMGVNTTAKVIKTTFDVLQDRYRSVEIGDMRASISETIAGQAETISSLPQTIQQAVLNATGWLTGDNGGYVIFRRNDAGQLVEQFISDSLDLQTAKNVWRWNLGGLGFSSSGVNGPYRLAITQDGRIVADFVTAGILTAITIQSMDGKSTWNLSTGEMDLYNTKITTSAQGSTFVTADYTEDDLAHLRNLILNQASPTLNDYEKLDVDGDGRFTAVDLLYVRQAIDGTQEIDFTTGWKFALDPTDGENLLKLTKTWHNNLTSESTEHLVLGAGFGNVRVNALSIGGDLISDYIVSHGVTGIWAYRKWASGVAECWLESELTLTGSTPVAYMNDSAYYSDAIFDSPLTFKTQPRGVANGALGTGLGFVNVVVWSDYSKIMVRVTGNQNDAAITIRSMIVTGRWK</sequence>
<proteinExistence type="predicted"/>
<dbReference type="EMBL" id="BK015192">
    <property type="protein sequence ID" value="DAD95442.1"/>
    <property type="molecule type" value="Genomic_DNA"/>
</dbReference>
<protein>
    <submittedName>
        <fullName evidence="2">Tail protein</fullName>
    </submittedName>
</protein>
<feature type="domain" description="Tail spike" evidence="1">
    <location>
        <begin position="142"/>
        <end position="338"/>
    </location>
</feature>
<evidence type="ECO:0000313" key="2">
    <source>
        <dbReference type="EMBL" id="DAD95442.1"/>
    </source>
</evidence>
<reference evidence="2" key="1">
    <citation type="journal article" date="2021" name="Proc. Natl. Acad. Sci. U.S.A.">
        <title>A Catalog of Tens of Thousands of Viruses from Human Metagenomes Reveals Hidden Associations with Chronic Diseases.</title>
        <authorList>
            <person name="Tisza M.J."/>
            <person name="Buck C.B."/>
        </authorList>
    </citation>
    <scope>NUCLEOTIDE SEQUENCE</scope>
    <source>
        <strain evidence="2">CtY1p61</strain>
    </source>
</reference>
<dbReference type="Pfam" id="PF06605">
    <property type="entry name" value="Prophage_tail"/>
    <property type="match status" value="1"/>
</dbReference>
<accession>A0A8S5NME1</accession>